<dbReference type="PANTHER" id="PTHR44591">
    <property type="entry name" value="STRESS RESPONSE REGULATOR PROTEIN 1"/>
    <property type="match status" value="1"/>
</dbReference>
<dbReference type="SMART" id="SM00448">
    <property type="entry name" value="REC"/>
    <property type="match status" value="1"/>
</dbReference>
<dbReference type="InterPro" id="IPR001789">
    <property type="entry name" value="Sig_transdc_resp-reg_receiver"/>
</dbReference>
<dbReference type="PANTHER" id="PTHR44591:SF23">
    <property type="entry name" value="CHEY SUBFAMILY"/>
    <property type="match status" value="1"/>
</dbReference>
<name>A0A1I5BYP5_9PROT</name>
<evidence type="ECO:0000256" key="2">
    <source>
        <dbReference type="PROSITE-ProRule" id="PRU00169"/>
    </source>
</evidence>
<gene>
    <name evidence="4" type="ORF">SAMN05216386_1879</name>
</gene>
<dbReference type="Pfam" id="PF00072">
    <property type="entry name" value="Response_reg"/>
    <property type="match status" value="1"/>
</dbReference>
<dbReference type="GO" id="GO:0000160">
    <property type="term" value="P:phosphorelay signal transduction system"/>
    <property type="evidence" value="ECO:0007669"/>
    <property type="project" value="InterPro"/>
</dbReference>
<feature type="domain" description="Response regulatory" evidence="3">
    <location>
        <begin position="12"/>
        <end position="130"/>
    </location>
</feature>
<proteinExistence type="predicted"/>
<evidence type="ECO:0000313" key="4">
    <source>
        <dbReference type="EMBL" id="SFN79823.1"/>
    </source>
</evidence>
<dbReference type="SUPFAM" id="SSF52172">
    <property type="entry name" value="CheY-like"/>
    <property type="match status" value="1"/>
</dbReference>
<dbReference type="Gene3D" id="3.40.50.2300">
    <property type="match status" value="1"/>
</dbReference>
<dbReference type="CDD" id="cd17580">
    <property type="entry name" value="REC_2_DhkD-like"/>
    <property type="match status" value="1"/>
</dbReference>
<evidence type="ECO:0000256" key="1">
    <source>
        <dbReference type="ARBA" id="ARBA00022553"/>
    </source>
</evidence>
<evidence type="ECO:0000313" key="5">
    <source>
        <dbReference type="Proteomes" id="UP000183107"/>
    </source>
</evidence>
<keyword evidence="1 2" id="KW-0597">Phosphoprotein</keyword>
<protein>
    <submittedName>
        <fullName evidence="4">Response regulator receiver domain-containing protein</fullName>
    </submittedName>
</protein>
<dbReference type="OrthoDB" id="9800897at2"/>
<accession>A0A1I5BYP5</accession>
<evidence type="ECO:0000259" key="3">
    <source>
        <dbReference type="PROSITE" id="PS50110"/>
    </source>
</evidence>
<dbReference type="InterPro" id="IPR011006">
    <property type="entry name" value="CheY-like_superfamily"/>
</dbReference>
<dbReference type="Proteomes" id="UP000183107">
    <property type="component" value="Unassembled WGS sequence"/>
</dbReference>
<reference evidence="5" key="1">
    <citation type="submission" date="2016-10" db="EMBL/GenBank/DDBJ databases">
        <authorList>
            <person name="Varghese N."/>
        </authorList>
    </citation>
    <scope>NUCLEOTIDE SEQUENCE [LARGE SCALE GENOMIC DNA]</scope>
    <source>
        <strain evidence="5">Nsp8</strain>
    </source>
</reference>
<dbReference type="EMBL" id="FOVJ01000003">
    <property type="protein sequence ID" value="SFN79823.1"/>
    <property type="molecule type" value="Genomic_DNA"/>
</dbReference>
<feature type="modified residue" description="4-aspartylphosphate" evidence="2">
    <location>
        <position position="61"/>
    </location>
</feature>
<dbReference type="InterPro" id="IPR050595">
    <property type="entry name" value="Bact_response_regulator"/>
</dbReference>
<keyword evidence="5" id="KW-1185">Reference proteome</keyword>
<dbReference type="AlphaFoldDB" id="A0A1I5BYP5"/>
<dbReference type="PROSITE" id="PS50110">
    <property type="entry name" value="RESPONSE_REGULATORY"/>
    <property type="match status" value="1"/>
</dbReference>
<dbReference type="RefSeq" id="WP_074796896.1">
    <property type="nucleotide sequence ID" value="NZ_FOVJ01000003.1"/>
</dbReference>
<organism evidence="4 5">
    <name type="scientific">Nitrosospira briensis</name>
    <dbReference type="NCBI Taxonomy" id="35799"/>
    <lineage>
        <taxon>Bacteria</taxon>
        <taxon>Pseudomonadati</taxon>
        <taxon>Pseudomonadota</taxon>
        <taxon>Betaproteobacteria</taxon>
        <taxon>Nitrosomonadales</taxon>
        <taxon>Nitrosomonadaceae</taxon>
        <taxon>Nitrosospira</taxon>
    </lineage>
</organism>
<sequence length="136" mass="14920">MNTDHFVLSGVKVLVIDDEPEARALTKLVLTLYHADVIAAGNAVEGLEQVQMHRPDVIVSDIAMPQTDGYQFMRQLRNLPAHNGGQTPAVALTAFGRQEDRAKALDAGFQGHLSKPFELQALIDAISSVTRQLFRN</sequence>